<dbReference type="EMBL" id="JXKA01000046">
    <property type="protein sequence ID" value="PCS09576.1"/>
    <property type="molecule type" value="Genomic_DNA"/>
</dbReference>
<accession>A0A2A5S7V3</accession>
<name>A0A2A5S7V3_LACLH</name>
<organism evidence="1 2">
    <name type="scientific">Lactococcus lactis subsp. hordniae</name>
    <dbReference type="NCBI Taxonomy" id="203404"/>
    <lineage>
        <taxon>Bacteria</taxon>
        <taxon>Bacillati</taxon>
        <taxon>Bacillota</taxon>
        <taxon>Bacilli</taxon>
        <taxon>Lactobacillales</taxon>
        <taxon>Streptococcaceae</taxon>
        <taxon>Lactococcus</taxon>
    </lineage>
</organism>
<sequence length="55" mass="6382">MKKPHACTFKATGKKANAWEITRLGADIKIRCTNCNHEVMMSRFDFNKKIKKVLK</sequence>
<dbReference type="PANTHER" id="PTHR38455:SF1">
    <property type="entry name" value="DUF951 DOMAIN-CONTAINING PROTEIN"/>
    <property type="match status" value="1"/>
</dbReference>
<dbReference type="PANTHER" id="PTHR38455">
    <property type="entry name" value="HYPOTHETICAL CYTOSOLIC PROTEIN"/>
    <property type="match status" value="1"/>
</dbReference>
<evidence type="ECO:0000313" key="2">
    <source>
        <dbReference type="Proteomes" id="UP000218744"/>
    </source>
</evidence>
<dbReference type="Proteomes" id="UP000218744">
    <property type="component" value="Unassembled WGS sequence"/>
</dbReference>
<proteinExistence type="predicted"/>
<dbReference type="InterPro" id="IPR009296">
    <property type="entry name" value="DUF951"/>
</dbReference>
<evidence type="ECO:0008006" key="3">
    <source>
        <dbReference type="Google" id="ProtNLM"/>
    </source>
</evidence>
<reference evidence="1 2" key="1">
    <citation type="submission" date="2014-12" db="EMBL/GenBank/DDBJ databases">
        <title>Draft genome sequences of 10 type strains of Lactococcus.</title>
        <authorList>
            <person name="Sun Z."/>
            <person name="Zhong Z."/>
            <person name="Liu W."/>
            <person name="Zhang W."/>
            <person name="Zhang H."/>
        </authorList>
    </citation>
    <scope>NUCLEOTIDE SEQUENCE [LARGE SCALE GENOMIC DNA]</scope>
    <source>
        <strain evidence="1 2">DSM 20450</strain>
    </source>
</reference>
<protein>
    <recommendedName>
        <fullName evidence="3">DUF951 domain-containing protein</fullName>
    </recommendedName>
</protein>
<dbReference type="PIRSF" id="PIRSF037263">
    <property type="entry name" value="DUF951_bac"/>
    <property type="match status" value="1"/>
</dbReference>
<comment type="caution">
    <text evidence="1">The sequence shown here is derived from an EMBL/GenBank/DDBJ whole genome shotgun (WGS) entry which is preliminary data.</text>
</comment>
<evidence type="ECO:0000313" key="1">
    <source>
        <dbReference type="EMBL" id="PCS09576.1"/>
    </source>
</evidence>
<dbReference type="Pfam" id="PF06107">
    <property type="entry name" value="DUF951"/>
    <property type="match status" value="1"/>
</dbReference>
<gene>
    <name evidence="1" type="ORF">RU90_GL001929</name>
</gene>
<dbReference type="AlphaFoldDB" id="A0A2A5S7V3"/>